<evidence type="ECO:0000313" key="6">
    <source>
        <dbReference type="Proteomes" id="UP000184082"/>
    </source>
</evidence>
<dbReference type="EMBL" id="FRAJ01000026">
    <property type="protein sequence ID" value="SHK55666.1"/>
    <property type="molecule type" value="Genomic_DNA"/>
</dbReference>
<dbReference type="InterPro" id="IPR009057">
    <property type="entry name" value="Homeodomain-like_sf"/>
</dbReference>
<dbReference type="InterPro" id="IPR011051">
    <property type="entry name" value="RmlC_Cupin_sf"/>
</dbReference>
<evidence type="ECO:0000313" key="5">
    <source>
        <dbReference type="EMBL" id="SHK55666.1"/>
    </source>
</evidence>
<dbReference type="SUPFAM" id="SSF51182">
    <property type="entry name" value="RmlC-like cupins"/>
    <property type="match status" value="1"/>
</dbReference>
<dbReference type="GO" id="GO:0043565">
    <property type="term" value="F:sequence-specific DNA binding"/>
    <property type="evidence" value="ECO:0007669"/>
    <property type="project" value="InterPro"/>
</dbReference>
<reference evidence="5 6" key="1">
    <citation type="submission" date="2016-11" db="EMBL/GenBank/DDBJ databases">
        <authorList>
            <person name="Jaros S."/>
            <person name="Januszkiewicz K."/>
            <person name="Wedrychowicz H."/>
        </authorList>
    </citation>
    <scope>NUCLEOTIDE SEQUENCE [LARGE SCALE GENOMIC DNA]</scope>
    <source>
        <strain evidence="5 6">DSM 14501</strain>
    </source>
</reference>
<dbReference type="InterPro" id="IPR013096">
    <property type="entry name" value="Cupin_2"/>
</dbReference>
<dbReference type="SMART" id="SM00342">
    <property type="entry name" value="HTH_ARAC"/>
    <property type="match status" value="1"/>
</dbReference>
<organism evidence="5 6">
    <name type="scientific">Caminicella sporogenes DSM 14501</name>
    <dbReference type="NCBI Taxonomy" id="1121266"/>
    <lineage>
        <taxon>Bacteria</taxon>
        <taxon>Bacillati</taxon>
        <taxon>Bacillota</taxon>
        <taxon>Clostridia</taxon>
        <taxon>Peptostreptococcales</taxon>
        <taxon>Caminicellaceae</taxon>
        <taxon>Caminicella</taxon>
    </lineage>
</organism>
<evidence type="ECO:0000256" key="2">
    <source>
        <dbReference type="ARBA" id="ARBA00023125"/>
    </source>
</evidence>
<dbReference type="SUPFAM" id="SSF46689">
    <property type="entry name" value="Homeodomain-like"/>
    <property type="match status" value="2"/>
</dbReference>
<feature type="domain" description="HTH araC/xylS-type" evidence="4">
    <location>
        <begin position="464"/>
        <end position="562"/>
    </location>
</feature>
<accession>A0A1M6TFQ1</accession>
<dbReference type="Pfam" id="PF10114">
    <property type="entry name" value="PocR"/>
    <property type="match status" value="1"/>
</dbReference>
<dbReference type="InterPro" id="IPR018060">
    <property type="entry name" value="HTH_AraC"/>
</dbReference>
<dbReference type="Pfam" id="PF12833">
    <property type="entry name" value="HTH_18"/>
    <property type="match status" value="1"/>
</dbReference>
<dbReference type="PANTHER" id="PTHR43280:SF28">
    <property type="entry name" value="HTH-TYPE TRANSCRIPTIONAL ACTIVATOR RHAS"/>
    <property type="match status" value="1"/>
</dbReference>
<protein>
    <submittedName>
        <fullName evidence="5">AraC-type DNA-binding protein</fullName>
    </submittedName>
</protein>
<keyword evidence="6" id="KW-1185">Reference proteome</keyword>
<dbReference type="InterPro" id="IPR014710">
    <property type="entry name" value="RmlC-like_jellyroll"/>
</dbReference>
<dbReference type="STRING" id="1121266.SAMN02745883_02330"/>
<dbReference type="PROSITE" id="PS01124">
    <property type="entry name" value="HTH_ARAC_FAMILY_2"/>
    <property type="match status" value="1"/>
</dbReference>
<keyword evidence="3" id="KW-0804">Transcription</keyword>
<evidence type="ECO:0000256" key="3">
    <source>
        <dbReference type="ARBA" id="ARBA00023163"/>
    </source>
</evidence>
<dbReference type="RefSeq" id="WP_072968711.1">
    <property type="nucleotide sequence ID" value="NZ_FRAJ01000026.1"/>
</dbReference>
<sequence>MVDKYVLAKEDKDIQYFDWGEVLWIHEPKIETHRLSAGLVKIFPKKRHDKHFHFGEEQILYVIQGCGIHKVNGKEEKIEKDMILHCPPYSEHEVINTEDSDLVFLIIYTPSKFMEISQNISILNRDDILKSIDIERLKEMQEEISSLLKLSVVITDDKKNNITDITNLNSFCKYCNNRNCIKKNFYLNSYSNELNEIYMCEFNVLSILVPILLNENIIGYLICGHLLINKSENIKEKIYLMAKNKGIDYEKLIMAYDSIPIVPKSRLYTLGELLTIFSKFISNVIEKDIIEQKLIEKNNEILEKTQQKMNLEKALNEAHIKLLKTKVTSTFKKLNFNERFDCEYKNNIKYPLEIEIQLEKAIKSLNKDESIKVFKDFIKHYEYENVSIKSMKDFIDEMFTVIIRTVYREVGDLEILSKIRQKYKEIVYKSCDYSQLLDCGIDFIEESIGLLKSIVLDNSTNLVANVNEYIKNNYMNDLTLNFIADVFYISPNYLSTIFNEKNNMSLTDYINKVRVEKAKEYLLDTDMKISVISKKVGYNNISYFSHIFKKITKYTPREYRLKNKL</sequence>
<dbReference type="InterPro" id="IPR018771">
    <property type="entry name" value="PocR_dom"/>
</dbReference>
<evidence type="ECO:0000259" key="4">
    <source>
        <dbReference type="PROSITE" id="PS01124"/>
    </source>
</evidence>
<dbReference type="Gene3D" id="1.10.10.60">
    <property type="entry name" value="Homeodomain-like"/>
    <property type="match status" value="2"/>
</dbReference>
<dbReference type="CDD" id="cd02208">
    <property type="entry name" value="cupin_RmlC-like"/>
    <property type="match status" value="1"/>
</dbReference>
<gene>
    <name evidence="5" type="ORF">SAMN02745883_02330</name>
</gene>
<dbReference type="PANTHER" id="PTHR43280">
    <property type="entry name" value="ARAC-FAMILY TRANSCRIPTIONAL REGULATOR"/>
    <property type="match status" value="1"/>
</dbReference>
<name>A0A1M6TFQ1_9FIRM</name>
<keyword evidence="1" id="KW-0805">Transcription regulation</keyword>
<dbReference type="Gene3D" id="2.60.120.10">
    <property type="entry name" value="Jelly Rolls"/>
    <property type="match status" value="1"/>
</dbReference>
<dbReference type="Proteomes" id="UP000184082">
    <property type="component" value="Unassembled WGS sequence"/>
</dbReference>
<keyword evidence="2 5" id="KW-0238">DNA-binding</keyword>
<dbReference type="GO" id="GO:0003700">
    <property type="term" value="F:DNA-binding transcription factor activity"/>
    <property type="evidence" value="ECO:0007669"/>
    <property type="project" value="InterPro"/>
</dbReference>
<dbReference type="AlphaFoldDB" id="A0A1M6TFQ1"/>
<evidence type="ECO:0000256" key="1">
    <source>
        <dbReference type="ARBA" id="ARBA00023015"/>
    </source>
</evidence>
<proteinExistence type="predicted"/>
<dbReference type="Pfam" id="PF07883">
    <property type="entry name" value="Cupin_2"/>
    <property type="match status" value="1"/>
</dbReference>